<evidence type="ECO:0000313" key="1">
    <source>
        <dbReference type="EMBL" id="GHB45082.1"/>
    </source>
</evidence>
<gene>
    <name evidence="1" type="ORF">GCM10008106_27540</name>
</gene>
<sequence>MKILSIILTVICIWGINSSSRNSSDLNSDMYIILMDRYGANTKFFQEEGKYNVPENARAEEIRIYRDNFNHPSFFLYLAHLPFQGHQTRHYSRKELSEMKLIYDKDLSYEDWANFAIKDKASFFMIFQDEYLHADRFILGFTIIAYQINIHTGAEE</sequence>
<evidence type="ECO:0000313" key="2">
    <source>
        <dbReference type="Proteomes" id="UP000642809"/>
    </source>
</evidence>
<dbReference type="EMBL" id="BMYF01000018">
    <property type="protein sequence ID" value="GHB45082.1"/>
    <property type="molecule type" value="Genomic_DNA"/>
</dbReference>
<proteinExistence type="predicted"/>
<protein>
    <submittedName>
        <fullName evidence="1">Uncharacterized protein</fullName>
    </submittedName>
</protein>
<accession>A0A8J3CYL8</accession>
<reference evidence="1" key="2">
    <citation type="submission" date="2020-09" db="EMBL/GenBank/DDBJ databases">
        <authorList>
            <person name="Sun Q."/>
            <person name="Kim S."/>
        </authorList>
    </citation>
    <scope>NUCLEOTIDE SEQUENCE</scope>
    <source>
        <strain evidence="1">KCTC 23224</strain>
    </source>
</reference>
<keyword evidence="2" id="KW-1185">Reference proteome</keyword>
<name>A0A8J3CYL8_9BACT</name>
<dbReference type="Proteomes" id="UP000642809">
    <property type="component" value="Unassembled WGS sequence"/>
</dbReference>
<comment type="caution">
    <text evidence="1">The sequence shown here is derived from an EMBL/GenBank/DDBJ whole genome shotgun (WGS) entry which is preliminary data.</text>
</comment>
<dbReference type="RefSeq" id="WP_189583748.1">
    <property type="nucleotide sequence ID" value="NZ_BMYF01000018.1"/>
</dbReference>
<dbReference type="AlphaFoldDB" id="A0A8J3CYL8"/>
<organism evidence="1 2">
    <name type="scientific">Mongoliitalea lutea</name>
    <dbReference type="NCBI Taxonomy" id="849756"/>
    <lineage>
        <taxon>Bacteria</taxon>
        <taxon>Pseudomonadati</taxon>
        <taxon>Bacteroidota</taxon>
        <taxon>Cytophagia</taxon>
        <taxon>Cytophagales</taxon>
        <taxon>Cyclobacteriaceae</taxon>
        <taxon>Mongoliitalea</taxon>
    </lineage>
</organism>
<reference evidence="1" key="1">
    <citation type="journal article" date="2014" name="Int. J. Syst. Evol. Microbiol.">
        <title>Complete genome sequence of Corynebacterium casei LMG S-19264T (=DSM 44701T), isolated from a smear-ripened cheese.</title>
        <authorList>
            <consortium name="US DOE Joint Genome Institute (JGI-PGF)"/>
            <person name="Walter F."/>
            <person name="Albersmeier A."/>
            <person name="Kalinowski J."/>
            <person name="Ruckert C."/>
        </authorList>
    </citation>
    <scope>NUCLEOTIDE SEQUENCE</scope>
    <source>
        <strain evidence="1">KCTC 23224</strain>
    </source>
</reference>